<dbReference type="OrthoDB" id="2262349at2759"/>
<dbReference type="RefSeq" id="XP_033588918.1">
    <property type="nucleotide sequence ID" value="XM_033731247.1"/>
</dbReference>
<proteinExistence type="predicted"/>
<dbReference type="GeneID" id="54472249"/>
<feature type="binding site" evidence="2">
    <location>
        <begin position="313"/>
        <end position="316"/>
    </location>
    <ligand>
        <name>substrate</name>
    </ligand>
</feature>
<name>A0A6A6PQG2_9PEZI</name>
<dbReference type="InterPro" id="IPR029055">
    <property type="entry name" value="Ntn_hydrolases_N"/>
</dbReference>
<dbReference type="AlphaFoldDB" id="A0A6A6PQG2"/>
<feature type="binding site" evidence="2">
    <location>
        <begin position="240"/>
        <end position="243"/>
    </location>
    <ligand>
        <name>substrate</name>
    </ligand>
</feature>
<feature type="site" description="Cleavage; by autolysis" evidence="3">
    <location>
        <begin position="211"/>
        <end position="212"/>
    </location>
</feature>
<keyword evidence="5" id="KW-1185">Reference proteome</keyword>
<evidence type="ECO:0000256" key="2">
    <source>
        <dbReference type="PIRSR" id="PIRSR600246-2"/>
    </source>
</evidence>
<protein>
    <submittedName>
        <fullName evidence="4">Nucleophile aminohydrolase</fullName>
    </submittedName>
</protein>
<dbReference type="Proteomes" id="UP000799767">
    <property type="component" value="Unassembled WGS sequence"/>
</dbReference>
<dbReference type="Gene3D" id="3.60.20.30">
    <property type="entry name" value="(Glycosyl)asparaginase"/>
    <property type="match status" value="1"/>
</dbReference>
<dbReference type="CDD" id="cd04701">
    <property type="entry name" value="Asparaginase_2"/>
    <property type="match status" value="1"/>
</dbReference>
<dbReference type="InterPro" id="IPR000246">
    <property type="entry name" value="Peptidase_T2"/>
</dbReference>
<evidence type="ECO:0000256" key="3">
    <source>
        <dbReference type="PIRSR" id="PIRSR600246-3"/>
    </source>
</evidence>
<evidence type="ECO:0000313" key="5">
    <source>
        <dbReference type="Proteomes" id="UP000799767"/>
    </source>
</evidence>
<reference evidence="4" key="1">
    <citation type="journal article" date="2020" name="Stud. Mycol.">
        <title>101 Dothideomycetes genomes: a test case for predicting lifestyles and emergence of pathogens.</title>
        <authorList>
            <person name="Haridas S."/>
            <person name="Albert R."/>
            <person name="Binder M."/>
            <person name="Bloem J."/>
            <person name="Labutti K."/>
            <person name="Salamov A."/>
            <person name="Andreopoulos B."/>
            <person name="Baker S."/>
            <person name="Barry K."/>
            <person name="Bills G."/>
            <person name="Bluhm B."/>
            <person name="Cannon C."/>
            <person name="Castanera R."/>
            <person name="Culley D."/>
            <person name="Daum C."/>
            <person name="Ezra D."/>
            <person name="Gonzalez J."/>
            <person name="Henrissat B."/>
            <person name="Kuo A."/>
            <person name="Liang C."/>
            <person name="Lipzen A."/>
            <person name="Lutzoni F."/>
            <person name="Magnuson J."/>
            <person name="Mondo S."/>
            <person name="Nolan M."/>
            <person name="Ohm R."/>
            <person name="Pangilinan J."/>
            <person name="Park H.-J."/>
            <person name="Ramirez L."/>
            <person name="Alfaro M."/>
            <person name="Sun H."/>
            <person name="Tritt A."/>
            <person name="Yoshinaga Y."/>
            <person name="Zwiers L.-H."/>
            <person name="Turgeon B."/>
            <person name="Goodwin S."/>
            <person name="Spatafora J."/>
            <person name="Crous P."/>
            <person name="Grigoriev I."/>
        </authorList>
    </citation>
    <scope>NUCLEOTIDE SEQUENCE</scope>
    <source>
        <strain evidence="4">CBS 113389</strain>
    </source>
</reference>
<dbReference type="PANTHER" id="PTHR10188">
    <property type="entry name" value="L-ASPARAGINASE"/>
    <property type="match status" value="1"/>
</dbReference>
<keyword evidence="4" id="KW-0378">Hydrolase</keyword>
<organism evidence="4 5">
    <name type="scientific">Neohortaea acidophila</name>
    <dbReference type="NCBI Taxonomy" id="245834"/>
    <lineage>
        <taxon>Eukaryota</taxon>
        <taxon>Fungi</taxon>
        <taxon>Dikarya</taxon>
        <taxon>Ascomycota</taxon>
        <taxon>Pezizomycotina</taxon>
        <taxon>Dothideomycetes</taxon>
        <taxon>Dothideomycetidae</taxon>
        <taxon>Mycosphaerellales</taxon>
        <taxon>Teratosphaeriaceae</taxon>
        <taxon>Neohortaea</taxon>
    </lineage>
</organism>
<dbReference type="PANTHER" id="PTHR10188:SF43">
    <property type="entry name" value="ASPARAGINASE (EUROFUNG)"/>
    <property type="match status" value="1"/>
</dbReference>
<accession>A0A6A6PQG2</accession>
<dbReference type="GO" id="GO:0005737">
    <property type="term" value="C:cytoplasm"/>
    <property type="evidence" value="ECO:0007669"/>
    <property type="project" value="TreeGrafter"/>
</dbReference>
<evidence type="ECO:0000256" key="1">
    <source>
        <dbReference type="PIRSR" id="PIRSR600246-1"/>
    </source>
</evidence>
<dbReference type="Pfam" id="PF01112">
    <property type="entry name" value="Asparaginase_2"/>
    <property type="match status" value="1"/>
</dbReference>
<feature type="active site" description="Nucleophile" evidence="1">
    <location>
        <position position="212"/>
    </location>
</feature>
<evidence type="ECO:0000313" key="4">
    <source>
        <dbReference type="EMBL" id="KAF2482348.1"/>
    </source>
</evidence>
<dbReference type="EMBL" id="MU001636">
    <property type="protein sequence ID" value="KAF2482348.1"/>
    <property type="molecule type" value="Genomic_DNA"/>
</dbReference>
<gene>
    <name evidence="4" type="ORF">BDY17DRAFT_252302</name>
</gene>
<sequence>MTSEKPHRVHPRIILHGGAGNVTRQNLSKERYAATRKAMLAILDKTRSKLLAPDATALDVATYAVSLLENNGIFNSGHGACFTTAGTQELEASVMVSRGYRKRGVGVMNLRRVRNPVMLAREMLIRGEESDGAGAGAHCQLQGETCERLADEWGLDLVKPSYFWVRRQWDAHRKGLGLSCDDETYEREKKLADEDAADDPTWDGESYIPQGTVGAVVLDSFGTICAATSTGGLTNKLPGRVGDTPTIGAGFWAEEWPTRFRQTQSPAAEFSLAGWLRDCLPGLSDYIPLPSSSATTASINTTPEFRAVGMSGTGNGDSFLRVNAARTAAAIARYARNAPYNVGVPLQDTISNVAGPGGELQRSAGDRWRKTGEGEGGIIGIDYDEGKGKVVFDFNCGGLYRAWIDDEDQERFAIFRDEI</sequence>
<dbReference type="GO" id="GO:0016787">
    <property type="term" value="F:hydrolase activity"/>
    <property type="evidence" value="ECO:0007669"/>
    <property type="project" value="UniProtKB-KW"/>
</dbReference>
<dbReference type="SUPFAM" id="SSF56235">
    <property type="entry name" value="N-terminal nucleophile aminohydrolases (Ntn hydrolases)"/>
    <property type="match status" value="1"/>
</dbReference>